<feature type="compositionally biased region" description="Basic and acidic residues" evidence="1">
    <location>
        <begin position="197"/>
        <end position="207"/>
    </location>
</feature>
<evidence type="ECO:0000313" key="3">
    <source>
        <dbReference type="Proteomes" id="UP001160148"/>
    </source>
</evidence>
<dbReference type="Proteomes" id="UP001160148">
    <property type="component" value="Unassembled WGS sequence"/>
</dbReference>
<sequence length="224" mass="25952">MLISRVEEGQWDELLSDVQKQINNSESKVTKLTPFEMLHGYRPRFELGRLRDLSTTSEEWVCPSELWEEAREEMIRSKQRMKIAYDNHRHNQTKYTVGEVVVMTRVPVSTGESTKLQERYRGPLVVTEVLSNDIYRVAQLAEDTRRCFATTAHVSQLKSWKIGKEELDVSEEGMTTSGELSMEAEDIPDEAGTITGHNEEESTDVRRSGRVRRKPVRLHYYDSQ</sequence>
<gene>
    <name evidence="2" type="ORF">MEUPH1_LOCUS5270</name>
</gene>
<evidence type="ECO:0000313" key="2">
    <source>
        <dbReference type="EMBL" id="CAI6348610.1"/>
    </source>
</evidence>
<dbReference type="EMBL" id="CARXXK010000001">
    <property type="protein sequence ID" value="CAI6348610.1"/>
    <property type="molecule type" value="Genomic_DNA"/>
</dbReference>
<evidence type="ECO:0008006" key="4">
    <source>
        <dbReference type="Google" id="ProtNLM"/>
    </source>
</evidence>
<keyword evidence="3" id="KW-1185">Reference proteome</keyword>
<name>A0AAV0VY74_9HEMI</name>
<reference evidence="2 3" key="1">
    <citation type="submission" date="2023-01" db="EMBL/GenBank/DDBJ databases">
        <authorList>
            <person name="Whitehead M."/>
        </authorList>
    </citation>
    <scope>NUCLEOTIDE SEQUENCE [LARGE SCALE GENOMIC DNA]</scope>
</reference>
<protein>
    <recommendedName>
        <fullName evidence="4">Polyprotein</fullName>
    </recommendedName>
</protein>
<evidence type="ECO:0000256" key="1">
    <source>
        <dbReference type="SAM" id="MobiDB-lite"/>
    </source>
</evidence>
<accession>A0AAV0VY74</accession>
<dbReference type="GO" id="GO:0003676">
    <property type="term" value="F:nucleic acid binding"/>
    <property type="evidence" value="ECO:0007669"/>
    <property type="project" value="InterPro"/>
</dbReference>
<dbReference type="InterPro" id="IPR036397">
    <property type="entry name" value="RNaseH_sf"/>
</dbReference>
<dbReference type="Gene3D" id="3.30.420.10">
    <property type="entry name" value="Ribonuclease H-like superfamily/Ribonuclease H"/>
    <property type="match status" value="1"/>
</dbReference>
<comment type="caution">
    <text evidence="2">The sequence shown here is derived from an EMBL/GenBank/DDBJ whole genome shotgun (WGS) entry which is preliminary data.</text>
</comment>
<proteinExistence type="predicted"/>
<dbReference type="AlphaFoldDB" id="A0AAV0VY74"/>
<organism evidence="2 3">
    <name type="scientific">Macrosiphum euphorbiae</name>
    <name type="common">potato aphid</name>
    <dbReference type="NCBI Taxonomy" id="13131"/>
    <lineage>
        <taxon>Eukaryota</taxon>
        <taxon>Metazoa</taxon>
        <taxon>Ecdysozoa</taxon>
        <taxon>Arthropoda</taxon>
        <taxon>Hexapoda</taxon>
        <taxon>Insecta</taxon>
        <taxon>Pterygota</taxon>
        <taxon>Neoptera</taxon>
        <taxon>Paraneoptera</taxon>
        <taxon>Hemiptera</taxon>
        <taxon>Sternorrhyncha</taxon>
        <taxon>Aphidomorpha</taxon>
        <taxon>Aphidoidea</taxon>
        <taxon>Aphididae</taxon>
        <taxon>Macrosiphini</taxon>
        <taxon>Macrosiphum</taxon>
    </lineage>
</organism>
<feature type="region of interest" description="Disordered" evidence="1">
    <location>
        <begin position="171"/>
        <end position="212"/>
    </location>
</feature>